<dbReference type="EMBL" id="KZ613941">
    <property type="protein sequence ID" value="PMD44510.1"/>
    <property type="molecule type" value="Genomic_DNA"/>
</dbReference>
<evidence type="ECO:0000313" key="3">
    <source>
        <dbReference type="EMBL" id="PMD44510.1"/>
    </source>
</evidence>
<keyword evidence="4" id="KW-1185">Reference proteome</keyword>
<dbReference type="SUPFAM" id="SSF49344">
    <property type="entry name" value="CBD9-like"/>
    <property type="match status" value="1"/>
</dbReference>
<reference evidence="3 4" key="1">
    <citation type="submission" date="2016-04" db="EMBL/GenBank/DDBJ databases">
        <title>A degradative enzymes factory behind the ericoid mycorrhizal symbiosis.</title>
        <authorList>
            <consortium name="DOE Joint Genome Institute"/>
            <person name="Martino E."/>
            <person name="Morin E."/>
            <person name="Grelet G."/>
            <person name="Kuo A."/>
            <person name="Kohler A."/>
            <person name="Daghino S."/>
            <person name="Barry K."/>
            <person name="Choi C."/>
            <person name="Cichocki N."/>
            <person name="Clum A."/>
            <person name="Copeland A."/>
            <person name="Hainaut M."/>
            <person name="Haridas S."/>
            <person name="Labutti K."/>
            <person name="Lindquist E."/>
            <person name="Lipzen A."/>
            <person name="Khouja H.-R."/>
            <person name="Murat C."/>
            <person name="Ohm R."/>
            <person name="Olson A."/>
            <person name="Spatafora J."/>
            <person name="Veneault-Fourrey C."/>
            <person name="Henrissat B."/>
            <person name="Grigoriev I."/>
            <person name="Martin F."/>
            <person name="Perotto S."/>
        </authorList>
    </citation>
    <scope>NUCLEOTIDE SEQUENCE [LARGE SCALE GENOMIC DNA]</scope>
    <source>
        <strain evidence="3 4">F</strain>
    </source>
</reference>
<dbReference type="Gene3D" id="2.60.40.1210">
    <property type="entry name" value="Cellobiose dehydrogenase, cytochrome domain"/>
    <property type="match status" value="1"/>
</dbReference>
<dbReference type="Pfam" id="PF16010">
    <property type="entry name" value="CDH-cyt"/>
    <property type="match status" value="1"/>
</dbReference>
<feature type="signal peptide" evidence="1">
    <location>
        <begin position="1"/>
        <end position="17"/>
    </location>
</feature>
<organism evidence="3 4">
    <name type="scientific">Hyaloscypha variabilis (strain UAMH 11265 / GT02V1 / F)</name>
    <name type="common">Meliniomyces variabilis</name>
    <dbReference type="NCBI Taxonomy" id="1149755"/>
    <lineage>
        <taxon>Eukaryota</taxon>
        <taxon>Fungi</taxon>
        <taxon>Dikarya</taxon>
        <taxon>Ascomycota</taxon>
        <taxon>Pezizomycotina</taxon>
        <taxon>Leotiomycetes</taxon>
        <taxon>Helotiales</taxon>
        <taxon>Hyaloscyphaceae</taxon>
        <taxon>Hyaloscypha</taxon>
        <taxon>Hyaloscypha variabilis</taxon>
    </lineage>
</organism>
<feature type="domain" description="Cellobiose dehydrogenase-like cytochrome" evidence="2">
    <location>
        <begin position="21"/>
        <end position="181"/>
    </location>
</feature>
<sequence>MRLLAGTVALLATAVSGDVLSWTESVSGVQYNVAIPETAAAPFDIYTSIVSPINMTWAALAFGGCMLRSPILVAWANGTNVAVSPRWATAYHPPAAYNGTTTTVLKTSTVNATHWKADIVCTGCSAWFGGAASIPALGSTVFGYGVSNHSLGNPALLSTSIPYHNVAKGHWELNITAARNSASDFTKLTTPA</sequence>
<dbReference type="InterPro" id="IPR015920">
    <property type="entry name" value="Cellobiose_DH-like_cyt"/>
</dbReference>
<keyword evidence="1" id="KW-0732">Signal</keyword>
<gene>
    <name evidence="3" type="ORF">L207DRAFT_525835</name>
</gene>
<dbReference type="Proteomes" id="UP000235786">
    <property type="component" value="Unassembled WGS sequence"/>
</dbReference>
<accession>A0A2J6S162</accession>
<evidence type="ECO:0000256" key="1">
    <source>
        <dbReference type="SAM" id="SignalP"/>
    </source>
</evidence>
<dbReference type="AlphaFoldDB" id="A0A2J6S162"/>
<evidence type="ECO:0000259" key="2">
    <source>
        <dbReference type="Pfam" id="PF16010"/>
    </source>
</evidence>
<dbReference type="PANTHER" id="PTHR47797:SF5">
    <property type="entry name" value="CELLOBIOSE DEHYDROGENASE CYTOCHROME DOMAIN-CONTAINING PROTEIN"/>
    <property type="match status" value="1"/>
</dbReference>
<protein>
    <submittedName>
        <fullName evidence="3">Iron reductase domain protein</fullName>
    </submittedName>
</protein>
<evidence type="ECO:0000313" key="4">
    <source>
        <dbReference type="Proteomes" id="UP000235786"/>
    </source>
</evidence>
<name>A0A2J6S162_HYAVF</name>
<dbReference type="OrthoDB" id="413885at2759"/>
<feature type="chain" id="PRO_5014372627" evidence="1">
    <location>
        <begin position="18"/>
        <end position="192"/>
    </location>
</feature>
<proteinExistence type="predicted"/>
<dbReference type="PANTHER" id="PTHR47797">
    <property type="entry name" value="DEHYDROGENASE, PUTATIVE (AFU_ORTHOLOGUE AFUA_8G05805)-RELATED"/>
    <property type="match status" value="1"/>
</dbReference>
<dbReference type="CDD" id="cd09630">
    <property type="entry name" value="CDH_like_cytochrome"/>
    <property type="match status" value="1"/>
</dbReference>